<evidence type="ECO:0000256" key="2">
    <source>
        <dbReference type="ARBA" id="ARBA00022490"/>
    </source>
</evidence>
<evidence type="ECO:0000256" key="4">
    <source>
        <dbReference type="ARBA" id="ARBA00023315"/>
    </source>
</evidence>
<dbReference type="SUPFAM" id="SSF55729">
    <property type="entry name" value="Acyl-CoA N-acyltransferases (Nat)"/>
    <property type="match status" value="1"/>
</dbReference>
<dbReference type="NCBIfam" id="TIGR01575">
    <property type="entry name" value="rimI"/>
    <property type="match status" value="1"/>
</dbReference>
<dbReference type="InterPro" id="IPR050680">
    <property type="entry name" value="YpeA/RimI_acetyltransf"/>
</dbReference>
<sequence length="158" mass="18060">MSRMDDKPQTTVTFRKMVLTDVPAVYRVETDAFTAPWSLEAFEQEMLRNEYAYYVLAEKEEEVVGYAGMWLILDESHITNVAVLGSYRGTGIGEALMREIMRRASGHGARTMTLEVRVSNEPARNLYRKLGFREGGIRRGYYTDNGEDALVMWTELTA</sequence>
<keyword evidence="3 6" id="KW-0808">Transferase</keyword>
<dbReference type="Pfam" id="PF00583">
    <property type="entry name" value="Acetyltransf_1"/>
    <property type="match status" value="1"/>
</dbReference>
<evidence type="ECO:0000256" key="3">
    <source>
        <dbReference type="ARBA" id="ARBA00022679"/>
    </source>
</evidence>
<evidence type="ECO:0000256" key="1">
    <source>
        <dbReference type="ARBA" id="ARBA00005395"/>
    </source>
</evidence>
<dbReference type="GO" id="GO:0005840">
    <property type="term" value="C:ribosome"/>
    <property type="evidence" value="ECO:0007669"/>
    <property type="project" value="UniProtKB-KW"/>
</dbReference>
<organism evidence="6 7">
    <name type="scientific">Edaphobacillus lindanitolerans</name>
    <dbReference type="NCBI Taxonomy" id="550447"/>
    <lineage>
        <taxon>Bacteria</taxon>
        <taxon>Bacillati</taxon>
        <taxon>Bacillota</taxon>
        <taxon>Bacilli</taxon>
        <taxon>Bacillales</taxon>
        <taxon>Bacillaceae</taxon>
        <taxon>Edaphobacillus</taxon>
    </lineage>
</organism>
<reference evidence="7" key="1">
    <citation type="submission" date="2017-01" db="EMBL/GenBank/DDBJ databases">
        <authorList>
            <person name="Varghese N."/>
            <person name="Submissions S."/>
        </authorList>
    </citation>
    <scope>NUCLEOTIDE SEQUENCE [LARGE SCALE GENOMIC DNA]</scope>
    <source>
        <strain evidence="7">MNA4</strain>
    </source>
</reference>
<dbReference type="GO" id="GO:0008080">
    <property type="term" value="F:N-acetyltransferase activity"/>
    <property type="evidence" value="ECO:0007669"/>
    <property type="project" value="InterPro"/>
</dbReference>
<dbReference type="InterPro" id="IPR016181">
    <property type="entry name" value="Acyl_CoA_acyltransferase"/>
</dbReference>
<proteinExistence type="inferred from homology"/>
<gene>
    <name evidence="6" type="ORF">SAMN05428946_2802</name>
</gene>
<keyword evidence="4" id="KW-0012">Acyltransferase</keyword>
<keyword evidence="6" id="KW-0687">Ribonucleoprotein</keyword>
<dbReference type="InterPro" id="IPR006464">
    <property type="entry name" value="AcTrfase_RimI/Ard1"/>
</dbReference>
<comment type="similarity">
    <text evidence="1">Belongs to the acetyltransferase family. RimI subfamily.</text>
</comment>
<name>A0A1U7PTF6_9BACI</name>
<keyword evidence="2" id="KW-0963">Cytoplasm</keyword>
<dbReference type="CDD" id="cd04301">
    <property type="entry name" value="NAT_SF"/>
    <property type="match status" value="1"/>
</dbReference>
<dbReference type="Proteomes" id="UP000187550">
    <property type="component" value="Unassembled WGS sequence"/>
</dbReference>
<dbReference type="STRING" id="550447.SAMN05428946_2802"/>
<dbReference type="PROSITE" id="PS51186">
    <property type="entry name" value="GNAT"/>
    <property type="match status" value="1"/>
</dbReference>
<evidence type="ECO:0000259" key="5">
    <source>
        <dbReference type="PROSITE" id="PS51186"/>
    </source>
</evidence>
<dbReference type="PANTHER" id="PTHR43420:SF44">
    <property type="entry name" value="ACETYLTRANSFERASE YPEA"/>
    <property type="match status" value="1"/>
</dbReference>
<evidence type="ECO:0000313" key="7">
    <source>
        <dbReference type="Proteomes" id="UP000187550"/>
    </source>
</evidence>
<protein>
    <submittedName>
        <fullName evidence="6">[SSU ribosomal protein S18P]-alanine acetyltransferase</fullName>
    </submittedName>
</protein>
<dbReference type="AlphaFoldDB" id="A0A1U7PTF6"/>
<keyword evidence="6" id="KW-0689">Ribosomal protein</keyword>
<dbReference type="PANTHER" id="PTHR43420">
    <property type="entry name" value="ACETYLTRANSFERASE"/>
    <property type="match status" value="1"/>
</dbReference>
<accession>A0A1U7PTF6</accession>
<evidence type="ECO:0000313" key="6">
    <source>
        <dbReference type="EMBL" id="SIT92539.1"/>
    </source>
</evidence>
<dbReference type="InterPro" id="IPR000182">
    <property type="entry name" value="GNAT_dom"/>
</dbReference>
<dbReference type="Gene3D" id="3.40.630.30">
    <property type="match status" value="1"/>
</dbReference>
<dbReference type="EMBL" id="FTPL01000005">
    <property type="protein sequence ID" value="SIT92539.1"/>
    <property type="molecule type" value="Genomic_DNA"/>
</dbReference>
<keyword evidence="7" id="KW-1185">Reference proteome</keyword>
<feature type="domain" description="N-acetyltransferase" evidence="5">
    <location>
        <begin position="12"/>
        <end position="157"/>
    </location>
</feature>